<evidence type="ECO:0000256" key="1">
    <source>
        <dbReference type="ARBA" id="ARBA00004141"/>
    </source>
</evidence>
<proteinExistence type="inferred from homology"/>
<dbReference type="SUPFAM" id="SSF56784">
    <property type="entry name" value="HAD-like"/>
    <property type="match status" value="1"/>
</dbReference>
<evidence type="ECO:0000256" key="14">
    <source>
        <dbReference type="PIRSR" id="PIRSR606539-3"/>
    </source>
</evidence>
<dbReference type="InterPro" id="IPR032630">
    <property type="entry name" value="P_typ_ATPase_c"/>
</dbReference>
<evidence type="ECO:0000256" key="4">
    <source>
        <dbReference type="ARBA" id="ARBA00022723"/>
    </source>
</evidence>
<feature type="transmembrane region" description="Helical" evidence="15">
    <location>
        <begin position="972"/>
        <end position="990"/>
    </location>
</feature>
<feature type="transmembrane region" description="Helical" evidence="15">
    <location>
        <begin position="831"/>
        <end position="853"/>
    </location>
</feature>
<dbReference type="EMBL" id="CAJNNV010014726">
    <property type="protein sequence ID" value="CAE8602850.1"/>
    <property type="molecule type" value="Genomic_DNA"/>
</dbReference>
<feature type="binding site" evidence="13">
    <location>
        <position position="451"/>
    </location>
    <ligand>
        <name>ATP</name>
        <dbReference type="ChEBI" id="CHEBI:30616"/>
    </ligand>
</feature>
<evidence type="ECO:0000256" key="8">
    <source>
        <dbReference type="ARBA" id="ARBA00022967"/>
    </source>
</evidence>
<name>A0A813EYF8_POLGL</name>
<feature type="binding site" evidence="13">
    <location>
        <position position="749"/>
    </location>
    <ligand>
        <name>ATP</name>
        <dbReference type="ChEBI" id="CHEBI:30616"/>
    </ligand>
</feature>
<dbReference type="OMA" id="YVYGQRN"/>
<protein>
    <recommendedName>
        <fullName evidence="15">Phospholipid-transporting ATPase</fullName>
        <ecNumber evidence="15">7.6.2.1</ecNumber>
    </recommendedName>
</protein>
<dbReference type="SFLD" id="SFLDG00002">
    <property type="entry name" value="C1.7:_P-type_atpase_like"/>
    <property type="match status" value="1"/>
</dbReference>
<dbReference type="Gene3D" id="3.40.1110.10">
    <property type="entry name" value="Calcium-transporting ATPase, cytoplasmic domain N"/>
    <property type="match status" value="1"/>
</dbReference>
<feature type="transmembrane region" description="Helical" evidence="15">
    <location>
        <begin position="859"/>
        <end position="879"/>
    </location>
</feature>
<feature type="binding site" evidence="13">
    <location>
        <position position="773"/>
    </location>
    <ligand>
        <name>ATP</name>
        <dbReference type="ChEBI" id="CHEBI:30616"/>
    </ligand>
</feature>
<dbReference type="GO" id="GO:0140326">
    <property type="term" value="F:ATPase-coupled intramembrane lipid transporter activity"/>
    <property type="evidence" value="ECO:0007669"/>
    <property type="project" value="UniProtKB-EC"/>
</dbReference>
<keyword evidence="9 15" id="KW-1133">Transmembrane helix</keyword>
<comment type="cofactor">
    <cofactor evidence="14">
        <name>Mg(2+)</name>
        <dbReference type="ChEBI" id="CHEBI:18420"/>
    </cofactor>
</comment>
<dbReference type="Pfam" id="PF13246">
    <property type="entry name" value="Cation_ATPase"/>
    <property type="match status" value="1"/>
</dbReference>
<dbReference type="PRINTS" id="PR00119">
    <property type="entry name" value="CATATPASE"/>
</dbReference>
<dbReference type="InterPro" id="IPR001757">
    <property type="entry name" value="P_typ_ATPase"/>
</dbReference>
<feature type="binding site" evidence="13">
    <location>
        <position position="641"/>
    </location>
    <ligand>
        <name>ATP</name>
        <dbReference type="ChEBI" id="CHEBI:30616"/>
    </ligand>
</feature>
<dbReference type="NCBIfam" id="TIGR01652">
    <property type="entry name" value="ATPase-Plipid"/>
    <property type="match status" value="1"/>
</dbReference>
<feature type="binding site" evidence="13">
    <location>
        <position position="340"/>
    </location>
    <ligand>
        <name>ATP</name>
        <dbReference type="ChEBI" id="CHEBI:30616"/>
    </ligand>
</feature>
<keyword evidence="7 14" id="KW-0460">Magnesium</keyword>
<feature type="binding site" evidence="13">
    <location>
        <position position="743"/>
    </location>
    <ligand>
        <name>ATP</name>
        <dbReference type="ChEBI" id="CHEBI:30616"/>
    </ligand>
</feature>
<keyword evidence="5 13" id="KW-0547">Nucleotide-binding</keyword>
<keyword evidence="10 15" id="KW-0472">Membrane</keyword>
<dbReference type="GO" id="GO:0000287">
    <property type="term" value="F:magnesium ion binding"/>
    <property type="evidence" value="ECO:0007669"/>
    <property type="project" value="UniProtKB-UniRule"/>
</dbReference>
<evidence type="ECO:0000259" key="16">
    <source>
        <dbReference type="Pfam" id="PF16212"/>
    </source>
</evidence>
<dbReference type="PANTHER" id="PTHR24092">
    <property type="entry name" value="PROBABLE PHOSPHOLIPID-TRANSPORTING ATPASE"/>
    <property type="match status" value="1"/>
</dbReference>
<sequence length="1062" mass="118171">MLVQVTTTGGVPTILLPVTFIVLLNALKDALEDWRRHKSDREENDRFTLKVQGQASSASCIEAKWQDLRVGCMVVVRQNEYVPADIMILSSAHEEGHVFIETANLDGETNLKTKQAPKAAFDLVNEHDSMEAAAKKATAIPWVAECEQPNEFLYTFAGNMTGNGQKKIPLDEQHLVLRGCKIKNVAWTLGVVVYTGKETKIMMNSKEKKGRKMSHLERDVGKLTLLIFCIQLVLCLIAAIVSAVFETTDSNLAKKYLNLTDQAGNAQNAGLVLVIRFFNFIILFSNFIPISLLVSMSLVKLAQVFFFYADNDMIYMGIHCMPRTSDLNEELGQIEYVFSDKTGTLTCNIMDFRKFCVNGVTYGQGMTEIKRQVMLKMGKTVDEPPLPLPGARMTPHVDLVDPGVEDLLRTKTGKQYWDTREFLLHLAVNHEVVPEFHDDKSMGYSASSPDESALCYGARHFGFSFKGRDSSGVNVELEDGSNIKVHILATIKFNSARKRSSVVAKFQDRDPNGGTRERLVLYTKGADSMIVARLAPQHQNSSETRQTMEILKEFAEDGLRTLCLASRDLTKAELDAWMLKWHEASLATDCRQEKMDAVAEELEVNLTMNGISGIEDRLQDEVSDTIIKMTQAGIKVWMLTGDKTETAINIGVATGLLEAEVGTKGERPVFSTEIFEVNGEFQSADAVKKLKQVADQARIARKQGIMFEGMVMDGRCLELALEPENEEDFVAICRNCRTVVCCRVSPKQKGAVVRLIKTKEKAITLAIGDGANDCNMIQSADVGIGIRGLEGLQAFNVCDYGISQFRFLQFILLVHGRWCYRRVAILVNYMFYKNVVVVLPQYFLGCVSGFSGQKLYNDILYQSYNVVHSAAPIMIFALLDQDVSKKASLTYPELYSAGPSRLYMNFKVSLGWLASGLWHALVVFFIPYFTMSNGNMTHSDGKANDIWMVGTVVFLLVCLVVNITVVLETCYLSWLTGVGLFLSFLAWSSQQGYVSGVHGVVVTSELYGSTGRLLGCPMLYLTVLTSLALALMVDIHIKGIRCSFFPTILHEVQAKVLSEKKG</sequence>
<dbReference type="SUPFAM" id="SSF81653">
    <property type="entry name" value="Calcium ATPase, transduction domain A"/>
    <property type="match status" value="1"/>
</dbReference>
<keyword evidence="4 14" id="KW-0479">Metal-binding</keyword>
<keyword evidence="18" id="KW-1185">Reference proteome</keyword>
<evidence type="ECO:0000256" key="2">
    <source>
        <dbReference type="ARBA" id="ARBA00008109"/>
    </source>
</evidence>
<feature type="active site" description="4-aspartylphosphate intermediate" evidence="12">
    <location>
        <position position="340"/>
    </location>
</feature>
<comment type="caution">
    <text evidence="17">The sequence shown here is derived from an EMBL/GenBank/DDBJ whole genome shotgun (WGS) entry which is preliminary data.</text>
</comment>
<feature type="binding site" evidence="14">
    <location>
        <position position="773"/>
    </location>
    <ligand>
        <name>Mg(2+)</name>
        <dbReference type="ChEBI" id="CHEBI:18420"/>
    </ligand>
</feature>
<dbReference type="Proteomes" id="UP000654075">
    <property type="component" value="Unassembled WGS sequence"/>
</dbReference>
<feature type="binding site" evidence="13">
    <location>
        <position position="560"/>
    </location>
    <ligand>
        <name>ATP</name>
        <dbReference type="ChEBI" id="CHEBI:30616"/>
    </ligand>
</feature>
<dbReference type="InterPro" id="IPR008250">
    <property type="entry name" value="ATPase_P-typ_transduc_dom_A_sf"/>
</dbReference>
<comment type="subcellular location">
    <subcellularLocation>
        <location evidence="1 15">Membrane</location>
        <topology evidence="1 15">Multi-pass membrane protein</topology>
    </subcellularLocation>
</comment>
<dbReference type="SUPFAM" id="SSF81665">
    <property type="entry name" value="Calcium ATPase, transmembrane domain M"/>
    <property type="match status" value="1"/>
</dbReference>
<feature type="binding site" evidence="13">
    <location>
        <position position="640"/>
    </location>
    <ligand>
        <name>ATP</name>
        <dbReference type="ChEBI" id="CHEBI:30616"/>
    </ligand>
</feature>
<feature type="binding site" evidence="13">
    <location>
        <position position="772"/>
    </location>
    <ligand>
        <name>ATP</name>
        <dbReference type="ChEBI" id="CHEBI:30616"/>
    </ligand>
</feature>
<feature type="binding site" evidence="13">
    <location>
        <position position="493"/>
    </location>
    <ligand>
        <name>ATP</name>
        <dbReference type="ChEBI" id="CHEBI:30616"/>
    </ligand>
</feature>
<dbReference type="SFLD" id="SFLDS00003">
    <property type="entry name" value="Haloacid_Dehalogenase"/>
    <property type="match status" value="1"/>
</dbReference>
<evidence type="ECO:0000313" key="18">
    <source>
        <dbReference type="Proteomes" id="UP000654075"/>
    </source>
</evidence>
<evidence type="ECO:0000256" key="3">
    <source>
        <dbReference type="ARBA" id="ARBA00022692"/>
    </source>
</evidence>
<dbReference type="NCBIfam" id="TIGR01494">
    <property type="entry name" value="ATPase_P-type"/>
    <property type="match status" value="1"/>
</dbReference>
<dbReference type="InterPro" id="IPR018303">
    <property type="entry name" value="ATPase_P-typ_P_site"/>
</dbReference>
<dbReference type="AlphaFoldDB" id="A0A813EYF8"/>
<accession>A0A813EYF8</accession>
<dbReference type="OrthoDB" id="377733at2759"/>
<dbReference type="InterPro" id="IPR044492">
    <property type="entry name" value="P_typ_ATPase_HD_dom"/>
</dbReference>
<evidence type="ECO:0000256" key="7">
    <source>
        <dbReference type="ARBA" id="ARBA00022842"/>
    </source>
</evidence>
<organism evidence="17 18">
    <name type="scientific">Polarella glacialis</name>
    <name type="common">Dinoflagellate</name>
    <dbReference type="NCBI Taxonomy" id="89957"/>
    <lineage>
        <taxon>Eukaryota</taxon>
        <taxon>Sar</taxon>
        <taxon>Alveolata</taxon>
        <taxon>Dinophyceae</taxon>
        <taxon>Suessiales</taxon>
        <taxon>Suessiaceae</taxon>
        <taxon>Polarella</taxon>
    </lineage>
</organism>
<dbReference type="Gene3D" id="2.70.150.10">
    <property type="entry name" value="Calcium-transporting ATPase, cytoplasmic transduction domain A"/>
    <property type="match status" value="1"/>
</dbReference>
<keyword evidence="3 15" id="KW-0812">Transmembrane</keyword>
<dbReference type="InterPro" id="IPR023298">
    <property type="entry name" value="ATPase_P-typ_TM_dom_sf"/>
</dbReference>
<evidence type="ECO:0000256" key="10">
    <source>
        <dbReference type="ARBA" id="ARBA00023136"/>
    </source>
</evidence>
<dbReference type="InterPro" id="IPR023299">
    <property type="entry name" value="ATPase_P-typ_cyto_dom_N"/>
</dbReference>
<keyword evidence="8 15" id="KW-1278">Translocase</keyword>
<dbReference type="GO" id="GO:0005524">
    <property type="term" value="F:ATP binding"/>
    <property type="evidence" value="ECO:0007669"/>
    <property type="project" value="UniProtKB-UniRule"/>
</dbReference>
<dbReference type="SFLD" id="SFLDF00027">
    <property type="entry name" value="p-type_atpase"/>
    <property type="match status" value="1"/>
</dbReference>
<comment type="similarity">
    <text evidence="2 15">Belongs to the cation transport ATPase (P-type) (TC 3.A.3) family. Type IV subfamily.</text>
</comment>
<dbReference type="InterPro" id="IPR036412">
    <property type="entry name" value="HAD-like_sf"/>
</dbReference>
<feature type="binding site" evidence="13">
    <location>
        <position position="524"/>
    </location>
    <ligand>
        <name>ATP</name>
        <dbReference type="ChEBI" id="CHEBI:30616"/>
    </ligand>
</feature>
<dbReference type="PANTHER" id="PTHR24092:SF150">
    <property type="entry name" value="PHOSPHOLIPID-TRANSPORTING ATPASE"/>
    <property type="match status" value="1"/>
</dbReference>
<evidence type="ECO:0000256" key="13">
    <source>
        <dbReference type="PIRSR" id="PIRSR606539-2"/>
    </source>
</evidence>
<evidence type="ECO:0000256" key="15">
    <source>
        <dbReference type="RuleBase" id="RU362033"/>
    </source>
</evidence>
<evidence type="ECO:0000256" key="11">
    <source>
        <dbReference type="ARBA" id="ARBA00034036"/>
    </source>
</evidence>
<feature type="binding site" evidence="14">
    <location>
        <position position="342"/>
    </location>
    <ligand>
        <name>Mg(2+)</name>
        <dbReference type="ChEBI" id="CHEBI:18420"/>
    </ligand>
</feature>
<reference evidence="17" key="1">
    <citation type="submission" date="2021-02" db="EMBL/GenBank/DDBJ databases">
        <authorList>
            <person name="Dougan E. K."/>
            <person name="Rhodes N."/>
            <person name="Thang M."/>
            <person name="Chan C."/>
        </authorList>
    </citation>
    <scope>NUCLEOTIDE SEQUENCE</scope>
</reference>
<dbReference type="Gene3D" id="3.40.50.1000">
    <property type="entry name" value="HAD superfamily/HAD-like"/>
    <property type="match status" value="1"/>
</dbReference>
<dbReference type="Pfam" id="PF16212">
    <property type="entry name" value="PhoLip_ATPase_C"/>
    <property type="match status" value="1"/>
</dbReference>
<evidence type="ECO:0000256" key="9">
    <source>
        <dbReference type="ARBA" id="ARBA00022989"/>
    </source>
</evidence>
<keyword evidence="6 13" id="KW-0067">ATP-binding</keyword>
<feature type="binding site" evidence="13">
    <location>
        <position position="341"/>
    </location>
    <ligand>
        <name>ATP</name>
        <dbReference type="ChEBI" id="CHEBI:30616"/>
    </ligand>
</feature>
<feature type="binding site" evidence="13">
    <location>
        <position position="642"/>
    </location>
    <ligand>
        <name>ATP</name>
        <dbReference type="ChEBI" id="CHEBI:30616"/>
    </ligand>
</feature>
<dbReference type="GO" id="GO:0005886">
    <property type="term" value="C:plasma membrane"/>
    <property type="evidence" value="ECO:0007669"/>
    <property type="project" value="TreeGrafter"/>
</dbReference>
<dbReference type="InterPro" id="IPR023214">
    <property type="entry name" value="HAD_sf"/>
</dbReference>
<feature type="domain" description="P-type ATPase C-terminal" evidence="16">
    <location>
        <begin position="796"/>
        <end position="1047"/>
    </location>
</feature>
<comment type="catalytic activity">
    <reaction evidence="11 15">
        <text>ATP + H2O + phospholipidSide 1 = ADP + phosphate + phospholipidSide 2.</text>
        <dbReference type="EC" id="7.6.2.1"/>
    </reaction>
</comment>
<feature type="transmembrane region" description="Helical" evidence="15">
    <location>
        <begin position="223"/>
        <end position="245"/>
    </location>
</feature>
<feature type="binding site" evidence="14">
    <location>
        <position position="340"/>
    </location>
    <ligand>
        <name>Mg(2+)</name>
        <dbReference type="ChEBI" id="CHEBI:18420"/>
    </ligand>
</feature>
<feature type="binding site" evidence="14">
    <location>
        <position position="769"/>
    </location>
    <ligand>
        <name>Mg(2+)</name>
        <dbReference type="ChEBI" id="CHEBI:18420"/>
    </ligand>
</feature>
<evidence type="ECO:0000256" key="5">
    <source>
        <dbReference type="ARBA" id="ARBA00022741"/>
    </source>
</evidence>
<feature type="binding site" evidence="13">
    <location>
        <position position="342"/>
    </location>
    <ligand>
        <name>ATP</name>
        <dbReference type="ChEBI" id="CHEBI:30616"/>
    </ligand>
</feature>
<feature type="transmembrane region" description="Helical" evidence="15">
    <location>
        <begin position="1010"/>
        <end position="1033"/>
    </location>
</feature>
<dbReference type="EC" id="7.6.2.1" evidence="15"/>
<dbReference type="FunFam" id="3.40.50.1000:FF:000014">
    <property type="entry name" value="Phospholipid-transporting ATPase"/>
    <property type="match status" value="1"/>
</dbReference>
<feature type="transmembrane region" description="Helical" evidence="15">
    <location>
        <begin position="910"/>
        <end position="931"/>
    </location>
</feature>
<evidence type="ECO:0000256" key="12">
    <source>
        <dbReference type="PIRSR" id="PIRSR606539-1"/>
    </source>
</evidence>
<dbReference type="SUPFAM" id="SSF81660">
    <property type="entry name" value="Metal cation-transporting ATPase, ATP-binding domain N"/>
    <property type="match status" value="1"/>
</dbReference>
<feature type="transmembrane region" description="Helical" evidence="15">
    <location>
        <begin position="6"/>
        <end position="27"/>
    </location>
</feature>
<feature type="transmembrane region" description="Helical" evidence="15">
    <location>
        <begin position="946"/>
        <end position="965"/>
    </location>
</feature>
<evidence type="ECO:0000313" key="17">
    <source>
        <dbReference type="EMBL" id="CAE8602850.1"/>
    </source>
</evidence>
<dbReference type="GO" id="GO:0045332">
    <property type="term" value="P:phospholipid translocation"/>
    <property type="evidence" value="ECO:0007669"/>
    <property type="project" value="TreeGrafter"/>
</dbReference>
<dbReference type="PROSITE" id="PS00154">
    <property type="entry name" value="ATPASE_E1_E2"/>
    <property type="match status" value="1"/>
</dbReference>
<evidence type="ECO:0000256" key="6">
    <source>
        <dbReference type="ARBA" id="ARBA00022840"/>
    </source>
</evidence>
<dbReference type="InterPro" id="IPR006539">
    <property type="entry name" value="P-type_ATPase_IV"/>
</dbReference>
<feature type="transmembrane region" description="Helical" evidence="15">
    <location>
        <begin position="277"/>
        <end position="299"/>
    </location>
</feature>
<dbReference type="GO" id="GO:0016887">
    <property type="term" value="F:ATP hydrolysis activity"/>
    <property type="evidence" value="ECO:0007669"/>
    <property type="project" value="InterPro"/>
</dbReference>
<gene>
    <name evidence="17" type="ORF">PGLA1383_LOCUS21084</name>
</gene>